<dbReference type="EMBL" id="CP041186">
    <property type="protein sequence ID" value="QDG52152.1"/>
    <property type="molecule type" value="Genomic_DNA"/>
</dbReference>
<gene>
    <name evidence="1" type="ORF">FIV42_15795</name>
</gene>
<evidence type="ECO:0000313" key="2">
    <source>
        <dbReference type="Proteomes" id="UP000315995"/>
    </source>
</evidence>
<name>A0A4Y6PUZ6_PERCE</name>
<evidence type="ECO:0000313" key="1">
    <source>
        <dbReference type="EMBL" id="QDG52152.1"/>
    </source>
</evidence>
<protein>
    <submittedName>
        <fullName evidence="1">Uncharacterized protein</fullName>
    </submittedName>
</protein>
<organism evidence="1 2">
    <name type="scientific">Persicimonas caeni</name>
    <dbReference type="NCBI Taxonomy" id="2292766"/>
    <lineage>
        <taxon>Bacteria</taxon>
        <taxon>Deltaproteobacteria</taxon>
        <taxon>Bradymonadales</taxon>
        <taxon>Bradymonadaceae</taxon>
        <taxon>Persicimonas</taxon>
    </lineage>
</organism>
<accession>A0A4Y6PUZ6</accession>
<proteinExistence type="predicted"/>
<dbReference type="RefSeq" id="WP_141198627.1">
    <property type="nucleotide sequence ID" value="NZ_CP041186.1"/>
</dbReference>
<keyword evidence="2" id="KW-1185">Reference proteome</keyword>
<dbReference type="Proteomes" id="UP000315995">
    <property type="component" value="Chromosome"/>
</dbReference>
<dbReference type="AlphaFoldDB" id="A0A4Y6PUZ6"/>
<accession>A0A5B8Y6P2</accession>
<sequence length="74" mass="8039">MPRDVVEPGGELVDERRTSLRITALVGVQGDELPVEKVVEQLGCDSLFARLIHGLSGRSPPRSSVALLDRVAFQ</sequence>
<reference evidence="1 2" key="1">
    <citation type="submission" date="2019-06" db="EMBL/GenBank/DDBJ databases">
        <title>Persicimonas caeni gen. nov., sp. nov., a predatory bacterium isolated from solar saltern.</title>
        <authorList>
            <person name="Wang S."/>
        </authorList>
    </citation>
    <scope>NUCLEOTIDE SEQUENCE [LARGE SCALE GENOMIC DNA]</scope>
    <source>
        <strain evidence="1 2">YN101</strain>
    </source>
</reference>